<sequence>MSSFSSLMALSRSQTHDQQASVQKALLERQRKEQEQKKRAQEQEKRQKELDQKLLLKHFEDEKKEKERQRKREEEEKAREAARQRRAEEQKNNLLYGPKKASKMNGGTSSASSSQSRDGPSRKKRFSDDEDDAPAGLALTREELRERKLQVALKRAMGTSSRSTISRNYHKPGGKLRGGAVDTTSNPTDAGSSSSGRSVRERLAAMPNTLTKLNTNKRDTRTIDEILQDRAKAKELKTLDGEEAKEFTDWFGDARKEKLKSHAASTGTTPRANTPLSSSPAPSASLKQSGIKRTTPPAKPLPARSSLSSSVSKATSRSGSADRERPSMSKTPASKLSASSSARPSSVPSFKKKRSRSPTPERYPAKRRASPPSSSRHKRREYSEELDDANVSNMIWEIMGKRRSDYVHDDIFSDDEDMEAGASDLEREEKTSARIAKREDLLAQEAEKRREEEKRRRKKERERGY</sequence>
<feature type="compositionally biased region" description="Polar residues" evidence="3">
    <location>
        <begin position="158"/>
        <end position="167"/>
    </location>
</feature>
<dbReference type="SMART" id="SM00784">
    <property type="entry name" value="SPT2"/>
    <property type="match status" value="1"/>
</dbReference>
<dbReference type="Proteomes" id="UP001437256">
    <property type="component" value="Unassembled WGS sequence"/>
</dbReference>
<gene>
    <name evidence="4" type="ORF">AAF712_012831</name>
</gene>
<accession>A0ABR2ZGP4</accession>
<evidence type="ECO:0008006" key="6">
    <source>
        <dbReference type="Google" id="ProtNLM"/>
    </source>
</evidence>
<feature type="compositionally biased region" description="Basic residues" evidence="3">
    <location>
        <begin position="365"/>
        <end position="380"/>
    </location>
</feature>
<organism evidence="4 5">
    <name type="scientific">Marasmius tenuissimus</name>
    <dbReference type="NCBI Taxonomy" id="585030"/>
    <lineage>
        <taxon>Eukaryota</taxon>
        <taxon>Fungi</taxon>
        <taxon>Dikarya</taxon>
        <taxon>Basidiomycota</taxon>
        <taxon>Agaricomycotina</taxon>
        <taxon>Agaricomycetes</taxon>
        <taxon>Agaricomycetidae</taxon>
        <taxon>Agaricales</taxon>
        <taxon>Marasmiineae</taxon>
        <taxon>Marasmiaceae</taxon>
        <taxon>Marasmius</taxon>
    </lineage>
</organism>
<evidence type="ECO:0000256" key="3">
    <source>
        <dbReference type="SAM" id="MobiDB-lite"/>
    </source>
</evidence>
<keyword evidence="2" id="KW-0175">Coiled coil</keyword>
<feature type="region of interest" description="Disordered" evidence="3">
    <location>
        <begin position="417"/>
        <end position="465"/>
    </location>
</feature>
<comment type="similarity">
    <text evidence="1">Belongs to the SPT2 family.</text>
</comment>
<reference evidence="4 5" key="1">
    <citation type="submission" date="2024-05" db="EMBL/GenBank/DDBJ databases">
        <title>A draft genome resource for the thread blight pathogen Marasmius tenuissimus strain MS-2.</title>
        <authorList>
            <person name="Yulfo-Soto G.E."/>
            <person name="Baruah I.K."/>
            <person name="Amoako-Attah I."/>
            <person name="Bukari Y."/>
            <person name="Meinhardt L.W."/>
            <person name="Bailey B.A."/>
            <person name="Cohen S.P."/>
        </authorList>
    </citation>
    <scope>NUCLEOTIDE SEQUENCE [LARGE SCALE GENOMIC DNA]</scope>
    <source>
        <strain evidence="4 5">MS-2</strain>
    </source>
</reference>
<proteinExistence type="inferred from homology"/>
<dbReference type="EMBL" id="JBBXMP010000179">
    <property type="protein sequence ID" value="KAL0060380.1"/>
    <property type="molecule type" value="Genomic_DNA"/>
</dbReference>
<keyword evidence="5" id="KW-1185">Reference proteome</keyword>
<evidence type="ECO:0000256" key="2">
    <source>
        <dbReference type="ARBA" id="ARBA00023054"/>
    </source>
</evidence>
<feature type="compositionally biased region" description="Basic and acidic residues" evidence="3">
    <location>
        <begin position="140"/>
        <end position="149"/>
    </location>
</feature>
<dbReference type="PANTHER" id="PTHR22691:SF8">
    <property type="entry name" value="PROTEIN SPT2 HOMOLOG"/>
    <property type="match status" value="1"/>
</dbReference>
<feature type="compositionally biased region" description="Polar residues" evidence="3">
    <location>
        <begin position="263"/>
        <end position="274"/>
    </location>
</feature>
<name>A0ABR2ZGP4_9AGAR</name>
<dbReference type="PANTHER" id="PTHR22691">
    <property type="entry name" value="YEAST SPT2-RELATED"/>
    <property type="match status" value="1"/>
</dbReference>
<feature type="compositionally biased region" description="Low complexity" evidence="3">
    <location>
        <begin position="1"/>
        <end position="13"/>
    </location>
</feature>
<feature type="compositionally biased region" description="Basic residues" evidence="3">
    <location>
        <begin position="455"/>
        <end position="465"/>
    </location>
</feature>
<feature type="compositionally biased region" description="Basic and acidic residues" evidence="3">
    <location>
        <begin position="26"/>
        <end position="91"/>
    </location>
</feature>
<dbReference type="Pfam" id="PF08243">
    <property type="entry name" value="SPT2"/>
    <property type="match status" value="1"/>
</dbReference>
<feature type="compositionally biased region" description="Basic and acidic residues" evidence="3">
    <location>
        <begin position="424"/>
        <end position="454"/>
    </location>
</feature>
<protein>
    <recommendedName>
        <fullName evidence="6">SPT2 chromatin protein</fullName>
    </recommendedName>
</protein>
<dbReference type="InterPro" id="IPR013256">
    <property type="entry name" value="Chromatin_SPT2"/>
</dbReference>
<feature type="compositionally biased region" description="Low complexity" evidence="3">
    <location>
        <begin position="103"/>
        <end position="118"/>
    </location>
</feature>
<evidence type="ECO:0000256" key="1">
    <source>
        <dbReference type="ARBA" id="ARBA00006461"/>
    </source>
</evidence>
<evidence type="ECO:0000313" key="4">
    <source>
        <dbReference type="EMBL" id="KAL0060380.1"/>
    </source>
</evidence>
<comment type="caution">
    <text evidence="4">The sequence shown here is derived from an EMBL/GenBank/DDBJ whole genome shotgun (WGS) entry which is preliminary data.</text>
</comment>
<feature type="region of interest" description="Disordered" evidence="3">
    <location>
        <begin position="1"/>
        <end position="217"/>
    </location>
</feature>
<feature type="compositionally biased region" description="Low complexity" evidence="3">
    <location>
        <begin position="301"/>
        <end position="319"/>
    </location>
</feature>
<feature type="region of interest" description="Disordered" evidence="3">
    <location>
        <begin position="258"/>
        <end position="390"/>
    </location>
</feature>
<feature type="compositionally biased region" description="Low complexity" evidence="3">
    <location>
        <begin position="329"/>
        <end position="349"/>
    </location>
</feature>
<feature type="compositionally biased region" description="Low complexity" evidence="3">
    <location>
        <begin position="275"/>
        <end position="286"/>
    </location>
</feature>
<evidence type="ECO:0000313" key="5">
    <source>
        <dbReference type="Proteomes" id="UP001437256"/>
    </source>
</evidence>